<feature type="transmembrane region" description="Helical" evidence="7">
    <location>
        <begin position="151"/>
        <end position="170"/>
    </location>
</feature>
<organism evidence="9 10">
    <name type="scientific">Bariatricus massiliensis</name>
    <dbReference type="NCBI Taxonomy" id="1745713"/>
    <lineage>
        <taxon>Bacteria</taxon>
        <taxon>Bacillati</taxon>
        <taxon>Bacillota</taxon>
        <taxon>Clostridia</taxon>
        <taxon>Lachnospirales</taxon>
        <taxon>Lachnospiraceae</taxon>
        <taxon>Bariatricus</taxon>
    </lineage>
</organism>
<keyword evidence="2 7" id="KW-0813">Transport</keyword>
<reference evidence="9 10" key="1">
    <citation type="submission" date="2021-10" db="EMBL/GenBank/DDBJ databases">
        <title>Collection of gut derived symbiotic bacterial strains cultured from healthy donors.</title>
        <authorList>
            <person name="Lin H."/>
            <person name="Littmann E."/>
            <person name="Kohout C."/>
            <person name="Pamer E.G."/>
        </authorList>
    </citation>
    <scope>NUCLEOTIDE SEQUENCE [LARGE SCALE GENOMIC DNA]</scope>
    <source>
        <strain evidence="9 10">DFI.1.165</strain>
    </source>
</reference>
<evidence type="ECO:0000256" key="6">
    <source>
        <dbReference type="ARBA" id="ARBA00023136"/>
    </source>
</evidence>
<dbReference type="InterPro" id="IPR035906">
    <property type="entry name" value="MetI-like_sf"/>
</dbReference>
<evidence type="ECO:0000259" key="8">
    <source>
        <dbReference type="PROSITE" id="PS50928"/>
    </source>
</evidence>
<feature type="transmembrane region" description="Helical" evidence="7">
    <location>
        <begin position="87"/>
        <end position="106"/>
    </location>
</feature>
<feature type="domain" description="ABC transmembrane type-1" evidence="8">
    <location>
        <begin position="80"/>
        <end position="266"/>
    </location>
</feature>
<evidence type="ECO:0000313" key="9">
    <source>
        <dbReference type="EMBL" id="MCB7387094.1"/>
    </source>
</evidence>
<accession>A0ABS8DFV9</accession>
<name>A0ABS8DFV9_9FIRM</name>
<evidence type="ECO:0000256" key="3">
    <source>
        <dbReference type="ARBA" id="ARBA00022475"/>
    </source>
</evidence>
<evidence type="ECO:0000256" key="5">
    <source>
        <dbReference type="ARBA" id="ARBA00022989"/>
    </source>
</evidence>
<evidence type="ECO:0000256" key="4">
    <source>
        <dbReference type="ARBA" id="ARBA00022692"/>
    </source>
</evidence>
<comment type="caution">
    <text evidence="9">The sequence shown here is derived from an EMBL/GenBank/DDBJ whole genome shotgun (WGS) entry which is preliminary data.</text>
</comment>
<comment type="similarity">
    <text evidence="7">Belongs to the binding-protein-dependent transport system permease family.</text>
</comment>
<feature type="transmembrane region" description="Helical" evidence="7">
    <location>
        <begin position="7"/>
        <end position="28"/>
    </location>
</feature>
<feature type="transmembrane region" description="Helical" evidence="7">
    <location>
        <begin position="118"/>
        <end position="139"/>
    </location>
</feature>
<evidence type="ECO:0000256" key="2">
    <source>
        <dbReference type="ARBA" id="ARBA00022448"/>
    </source>
</evidence>
<sequence length="281" mass="31174">MKRKNRMITAGLVVLSSVIWFPLFFMAAQSLMGSTELIKNTGAVLAGTGGKARFTLLPQFPTLAPYVELLLDSPGFFVMFWNSCKQVFPILLGQLLIGMPAAWALARYKFRGRNVLMLLYMILMIMPFQVTMVSGYLVLKKFQILDTHFALILPGIFNTFPVFIMTKAFAGIPDSLMDAARIDGAGEFRVFTSIGIPMALPGIISAVILGFLECWNVIEQPMTFLKTKNLWPLSLYLPNITADKMNVSFAASIVMMLPAVFLFLWGQAYLEQGIAASGLKE</sequence>
<protein>
    <submittedName>
        <fullName evidence="9">Carbohydrate ABC transporter permease</fullName>
    </submittedName>
</protein>
<feature type="transmembrane region" description="Helical" evidence="7">
    <location>
        <begin position="247"/>
        <end position="270"/>
    </location>
</feature>
<evidence type="ECO:0000256" key="7">
    <source>
        <dbReference type="RuleBase" id="RU363032"/>
    </source>
</evidence>
<feature type="transmembrane region" description="Helical" evidence="7">
    <location>
        <begin position="190"/>
        <end position="212"/>
    </location>
</feature>
<dbReference type="Proteomes" id="UP001299546">
    <property type="component" value="Unassembled WGS sequence"/>
</dbReference>
<dbReference type="InterPro" id="IPR000515">
    <property type="entry name" value="MetI-like"/>
</dbReference>
<dbReference type="RefSeq" id="WP_066733758.1">
    <property type="nucleotide sequence ID" value="NZ_JAJCIQ010000003.1"/>
</dbReference>
<keyword evidence="5 7" id="KW-1133">Transmembrane helix</keyword>
<dbReference type="CDD" id="cd06261">
    <property type="entry name" value="TM_PBP2"/>
    <property type="match status" value="1"/>
</dbReference>
<proteinExistence type="inferred from homology"/>
<keyword evidence="6 7" id="KW-0472">Membrane</keyword>
<keyword evidence="4 7" id="KW-0812">Transmembrane</keyword>
<dbReference type="PANTHER" id="PTHR43744:SF8">
    <property type="entry name" value="SN-GLYCEROL-3-PHOSPHATE TRANSPORT SYSTEM PERMEASE PROTEIN UGPE"/>
    <property type="match status" value="1"/>
</dbReference>
<dbReference type="SUPFAM" id="SSF161098">
    <property type="entry name" value="MetI-like"/>
    <property type="match status" value="1"/>
</dbReference>
<evidence type="ECO:0000313" key="10">
    <source>
        <dbReference type="Proteomes" id="UP001299546"/>
    </source>
</evidence>
<dbReference type="Pfam" id="PF00528">
    <property type="entry name" value="BPD_transp_1"/>
    <property type="match status" value="1"/>
</dbReference>
<dbReference type="EMBL" id="JAJCIS010000003">
    <property type="protein sequence ID" value="MCB7387094.1"/>
    <property type="molecule type" value="Genomic_DNA"/>
</dbReference>
<dbReference type="PANTHER" id="PTHR43744">
    <property type="entry name" value="ABC TRANSPORTER PERMEASE PROTEIN MG189-RELATED-RELATED"/>
    <property type="match status" value="1"/>
</dbReference>
<dbReference type="PROSITE" id="PS50928">
    <property type="entry name" value="ABC_TM1"/>
    <property type="match status" value="1"/>
</dbReference>
<evidence type="ECO:0000256" key="1">
    <source>
        <dbReference type="ARBA" id="ARBA00004651"/>
    </source>
</evidence>
<comment type="subcellular location">
    <subcellularLocation>
        <location evidence="1 7">Cell membrane</location>
        <topology evidence="1 7">Multi-pass membrane protein</topology>
    </subcellularLocation>
</comment>
<keyword evidence="3" id="KW-1003">Cell membrane</keyword>
<gene>
    <name evidence="9" type="ORF">LIZ65_07305</name>
</gene>
<keyword evidence="10" id="KW-1185">Reference proteome</keyword>
<dbReference type="Gene3D" id="1.10.3720.10">
    <property type="entry name" value="MetI-like"/>
    <property type="match status" value="1"/>
</dbReference>